<reference evidence="2 3" key="1">
    <citation type="submission" date="2019-03" db="EMBL/GenBank/DDBJ databases">
        <title>Single cell metagenomics reveals metabolic interactions within the superorganism composed of flagellate Streblomastix strix and complex community of Bacteroidetes bacteria on its surface.</title>
        <authorList>
            <person name="Treitli S.C."/>
            <person name="Kolisko M."/>
            <person name="Husnik F."/>
            <person name="Keeling P."/>
            <person name="Hampl V."/>
        </authorList>
    </citation>
    <scope>NUCLEOTIDE SEQUENCE [LARGE SCALE GENOMIC DNA]</scope>
    <source>
        <strain evidence="2">ST1C</strain>
    </source>
</reference>
<dbReference type="Proteomes" id="UP000324800">
    <property type="component" value="Unassembled WGS sequence"/>
</dbReference>
<comment type="caution">
    <text evidence="2">The sequence shown here is derived from an EMBL/GenBank/DDBJ whole genome shotgun (WGS) entry which is preliminary data.</text>
</comment>
<dbReference type="EMBL" id="SNRW01049102">
    <property type="protein sequence ID" value="KAA6311741.1"/>
    <property type="molecule type" value="Genomic_DNA"/>
</dbReference>
<feature type="non-terminal residue" evidence="2">
    <location>
        <position position="173"/>
    </location>
</feature>
<proteinExistence type="predicted"/>
<name>A0A5J4PSG8_9EUKA</name>
<evidence type="ECO:0000313" key="2">
    <source>
        <dbReference type="EMBL" id="KAA6311741.1"/>
    </source>
</evidence>
<dbReference type="AlphaFoldDB" id="A0A5J4PSG8"/>
<feature type="compositionally biased region" description="Basic and acidic residues" evidence="1">
    <location>
        <begin position="23"/>
        <end position="36"/>
    </location>
</feature>
<protein>
    <submittedName>
        <fullName evidence="2">Uncharacterized protein</fullName>
    </submittedName>
</protein>
<sequence>MGCVRIPAMILRTHFEVPKEPEVEIKPEPLIEEPKENQMQQGVKPVRKPQGTPGVTPNTSGIDAKDTAKDIISKTAGKAAKQVLDAAALAAQAEADKLAKEEAEHEDERVITYMLEGRMLCSIPSQFIYKIKNKRKNIRQAAYQRFVDQLNAEQAAEQEALEREKELQLQLEQ</sequence>
<evidence type="ECO:0000256" key="1">
    <source>
        <dbReference type="SAM" id="MobiDB-lite"/>
    </source>
</evidence>
<feature type="region of interest" description="Disordered" evidence="1">
    <location>
        <begin position="23"/>
        <end position="66"/>
    </location>
</feature>
<organism evidence="2 3">
    <name type="scientific">Streblomastix strix</name>
    <dbReference type="NCBI Taxonomy" id="222440"/>
    <lineage>
        <taxon>Eukaryota</taxon>
        <taxon>Metamonada</taxon>
        <taxon>Preaxostyla</taxon>
        <taxon>Oxymonadida</taxon>
        <taxon>Streblomastigidae</taxon>
        <taxon>Streblomastix</taxon>
    </lineage>
</organism>
<evidence type="ECO:0000313" key="3">
    <source>
        <dbReference type="Proteomes" id="UP000324800"/>
    </source>
</evidence>
<accession>A0A5J4PSG8</accession>
<gene>
    <name evidence="2" type="ORF">EZS28_056063</name>
</gene>